<name>A0A193LI47_9GAMM</name>
<dbReference type="AlphaFoldDB" id="A0A193LI47"/>
<evidence type="ECO:0000313" key="1">
    <source>
        <dbReference type="EMBL" id="ANO52177.1"/>
    </source>
</evidence>
<keyword evidence="2" id="KW-1185">Reference proteome</keyword>
<dbReference type="KEGG" id="woc:BA177_14120"/>
<proteinExistence type="predicted"/>
<dbReference type="RefSeq" id="WP_068617257.1">
    <property type="nucleotide sequence ID" value="NZ_CP016268.1"/>
</dbReference>
<evidence type="ECO:0008006" key="3">
    <source>
        <dbReference type="Google" id="ProtNLM"/>
    </source>
</evidence>
<dbReference type="InterPro" id="IPR007922">
    <property type="entry name" value="DciA-like"/>
</dbReference>
<dbReference type="EMBL" id="CP016268">
    <property type="protein sequence ID" value="ANO52177.1"/>
    <property type="molecule type" value="Genomic_DNA"/>
</dbReference>
<evidence type="ECO:0000313" key="2">
    <source>
        <dbReference type="Proteomes" id="UP000092695"/>
    </source>
</evidence>
<sequence length="102" mass="11267">MSIIRLDKLLKSPSSSRLEEIIQRARRHQDLTELIKSSLDKDLAEAVVSVSVQKDELVVVASSSAWAARLRFEADSLLRAARAQIADVARCQVRVARQGPGD</sequence>
<accession>A0A193LI47</accession>
<reference evidence="1 2" key="1">
    <citation type="submission" date="2016-06" db="EMBL/GenBank/DDBJ databases">
        <title>Complete genome sequence of a deep-branching marine Gamma Proteobacterium Woeseia oceani type strain XK5.</title>
        <authorList>
            <person name="Mu D."/>
            <person name="Du Z."/>
        </authorList>
    </citation>
    <scope>NUCLEOTIDE SEQUENCE [LARGE SCALE GENOMIC DNA]</scope>
    <source>
        <strain evidence="1 2">XK5</strain>
    </source>
</reference>
<dbReference type="Pfam" id="PF05258">
    <property type="entry name" value="DciA"/>
    <property type="match status" value="1"/>
</dbReference>
<gene>
    <name evidence="1" type="ORF">BA177_14120</name>
</gene>
<dbReference type="Proteomes" id="UP000092695">
    <property type="component" value="Chromosome"/>
</dbReference>
<organism evidence="1 2">
    <name type="scientific">Woeseia oceani</name>
    <dbReference type="NCBI Taxonomy" id="1548547"/>
    <lineage>
        <taxon>Bacteria</taxon>
        <taxon>Pseudomonadati</taxon>
        <taxon>Pseudomonadota</taxon>
        <taxon>Gammaproteobacteria</taxon>
        <taxon>Woeseiales</taxon>
        <taxon>Woeseiaceae</taxon>
        <taxon>Woeseia</taxon>
    </lineage>
</organism>
<protein>
    <recommendedName>
        <fullName evidence="3">DUF721 domain-containing protein</fullName>
    </recommendedName>
</protein>